<dbReference type="EMBL" id="CAJOBZ010000068">
    <property type="protein sequence ID" value="CAF4942451.1"/>
    <property type="molecule type" value="Genomic_DNA"/>
</dbReference>
<dbReference type="Proteomes" id="UP000663880">
    <property type="component" value="Unassembled WGS sequence"/>
</dbReference>
<keyword evidence="2" id="KW-1185">Reference proteome</keyword>
<organism evidence="1 2">
    <name type="scientific">Pieris macdunnoughi</name>
    <dbReference type="NCBI Taxonomy" id="345717"/>
    <lineage>
        <taxon>Eukaryota</taxon>
        <taxon>Metazoa</taxon>
        <taxon>Ecdysozoa</taxon>
        <taxon>Arthropoda</taxon>
        <taxon>Hexapoda</taxon>
        <taxon>Insecta</taxon>
        <taxon>Pterygota</taxon>
        <taxon>Neoptera</taxon>
        <taxon>Endopterygota</taxon>
        <taxon>Lepidoptera</taxon>
        <taxon>Glossata</taxon>
        <taxon>Ditrysia</taxon>
        <taxon>Papilionoidea</taxon>
        <taxon>Pieridae</taxon>
        <taxon>Pierinae</taxon>
        <taxon>Pieris</taxon>
    </lineage>
</organism>
<gene>
    <name evidence="1" type="ORF">PMACD_LOCUS14851</name>
</gene>
<evidence type="ECO:0000313" key="1">
    <source>
        <dbReference type="EMBL" id="CAF4942451.1"/>
    </source>
</evidence>
<accession>A0A821XK26</accession>
<name>A0A821XK26_9NEOP</name>
<comment type="caution">
    <text evidence="1">The sequence shown here is derived from an EMBL/GenBank/DDBJ whole genome shotgun (WGS) entry which is preliminary data.</text>
</comment>
<dbReference type="OrthoDB" id="10526711at2759"/>
<protein>
    <submittedName>
        <fullName evidence="1">Uncharacterized protein</fullName>
    </submittedName>
</protein>
<evidence type="ECO:0000313" key="2">
    <source>
        <dbReference type="Proteomes" id="UP000663880"/>
    </source>
</evidence>
<dbReference type="AlphaFoldDB" id="A0A821XK26"/>
<sequence>MEGQFKLLFDQMKIEMEKQTNIIFEKMDKGLEPLINENKILKNKIEILEKKIVFRKGKKEEQRPVFWFG</sequence>
<proteinExistence type="predicted"/>
<reference evidence="1" key="1">
    <citation type="submission" date="2021-02" db="EMBL/GenBank/DDBJ databases">
        <authorList>
            <person name="Steward A R."/>
        </authorList>
    </citation>
    <scope>NUCLEOTIDE SEQUENCE</scope>
</reference>